<feature type="signal peptide" evidence="1">
    <location>
        <begin position="1"/>
        <end position="16"/>
    </location>
</feature>
<name>A0A139GZF5_9PEZI</name>
<dbReference type="Proteomes" id="UP000070133">
    <property type="component" value="Unassembled WGS sequence"/>
</dbReference>
<accession>A0A139GZF5</accession>
<comment type="caution">
    <text evidence="2">The sequence shown here is derived from an EMBL/GenBank/DDBJ whole genome shotgun (WGS) entry which is preliminary data.</text>
</comment>
<dbReference type="AlphaFoldDB" id="A0A139GZF5"/>
<sequence length="60" mass="6411">MKSLGAFLILGSFAFAAPGVTPIARDGAADVELQSPKSFLLCYCDVYDQNCKCSCNCHYG</sequence>
<proteinExistence type="predicted"/>
<evidence type="ECO:0000313" key="3">
    <source>
        <dbReference type="Proteomes" id="UP000070133"/>
    </source>
</evidence>
<reference evidence="2 3" key="1">
    <citation type="submission" date="2015-07" db="EMBL/GenBank/DDBJ databases">
        <title>Comparative genomics of the Sigatoka disease complex on banana suggests a link between parallel evolutionary changes in Pseudocercospora fijiensis and Pseudocercospora eumusae and increased virulence on the banana host.</title>
        <authorList>
            <person name="Chang T.-C."/>
            <person name="Salvucci A."/>
            <person name="Crous P.W."/>
            <person name="Stergiopoulos I."/>
        </authorList>
    </citation>
    <scope>NUCLEOTIDE SEQUENCE [LARGE SCALE GENOMIC DNA]</scope>
    <source>
        <strain evidence="2 3">CBS 114824</strain>
    </source>
</reference>
<feature type="chain" id="PRO_5007806157" evidence="1">
    <location>
        <begin position="17"/>
        <end position="60"/>
    </location>
</feature>
<organism evidence="2 3">
    <name type="scientific">Pseudocercospora eumusae</name>
    <dbReference type="NCBI Taxonomy" id="321146"/>
    <lineage>
        <taxon>Eukaryota</taxon>
        <taxon>Fungi</taxon>
        <taxon>Dikarya</taxon>
        <taxon>Ascomycota</taxon>
        <taxon>Pezizomycotina</taxon>
        <taxon>Dothideomycetes</taxon>
        <taxon>Dothideomycetidae</taxon>
        <taxon>Mycosphaerellales</taxon>
        <taxon>Mycosphaerellaceae</taxon>
        <taxon>Pseudocercospora</taxon>
    </lineage>
</organism>
<dbReference type="EMBL" id="LFZN01000209">
    <property type="protein sequence ID" value="KXS95577.1"/>
    <property type="molecule type" value="Genomic_DNA"/>
</dbReference>
<evidence type="ECO:0000313" key="2">
    <source>
        <dbReference type="EMBL" id="KXS95577.1"/>
    </source>
</evidence>
<protein>
    <submittedName>
        <fullName evidence="2">Uncharacterized protein</fullName>
    </submittedName>
</protein>
<keyword evidence="3" id="KW-1185">Reference proteome</keyword>
<evidence type="ECO:0000256" key="1">
    <source>
        <dbReference type="SAM" id="SignalP"/>
    </source>
</evidence>
<gene>
    <name evidence="2" type="ORF">AC578_3264</name>
</gene>
<keyword evidence="1" id="KW-0732">Signal</keyword>
<dbReference type="OrthoDB" id="10394087at2759"/>